<dbReference type="Gene3D" id="3.30.1460.30">
    <property type="entry name" value="YgaC/TfoX-N like chaperone"/>
    <property type="match status" value="1"/>
</dbReference>
<sequence length="118" mass="12765">MAAPTPPQHALLQRVHDLIVAEPDVREVSMFGGRAIMVNNKIIVSVGKDGNLLVRVDPTNHESLLNQPGAAQAEMGAGRTMGRGWISVYPEALEDDHHLASWLSTALIYNRTNTGAQS</sequence>
<evidence type="ECO:0000313" key="2">
    <source>
        <dbReference type="EMBL" id="TWT26655.1"/>
    </source>
</evidence>
<reference evidence="2 3" key="1">
    <citation type="submission" date="2019-08" db="EMBL/GenBank/DDBJ databases">
        <authorList>
            <person name="Lei W."/>
        </authorList>
    </citation>
    <scope>NUCLEOTIDE SEQUENCE [LARGE SCALE GENOMIC DNA]</scope>
    <source>
        <strain evidence="2 3">CCUG 58627</strain>
    </source>
</reference>
<dbReference type="Pfam" id="PF04993">
    <property type="entry name" value="TfoX_N"/>
    <property type="match status" value="1"/>
</dbReference>
<dbReference type="AlphaFoldDB" id="A0A5C5UMQ7"/>
<dbReference type="SUPFAM" id="SSF159894">
    <property type="entry name" value="YgaC/TfoX-N like"/>
    <property type="match status" value="1"/>
</dbReference>
<name>A0A5C5UMQ7_9CORY</name>
<gene>
    <name evidence="2" type="ORF">FRX94_04455</name>
</gene>
<dbReference type="EMBL" id="VOHM01000007">
    <property type="protein sequence ID" value="TWT26655.1"/>
    <property type="molecule type" value="Genomic_DNA"/>
</dbReference>
<dbReference type="Proteomes" id="UP000320791">
    <property type="component" value="Unassembled WGS sequence"/>
</dbReference>
<evidence type="ECO:0000259" key="1">
    <source>
        <dbReference type="Pfam" id="PF04993"/>
    </source>
</evidence>
<keyword evidence="3" id="KW-1185">Reference proteome</keyword>
<accession>A0A5C5UMQ7</accession>
<organism evidence="2 3">
    <name type="scientific">Corynebacterium canis</name>
    <dbReference type="NCBI Taxonomy" id="679663"/>
    <lineage>
        <taxon>Bacteria</taxon>
        <taxon>Bacillati</taxon>
        <taxon>Actinomycetota</taxon>
        <taxon>Actinomycetes</taxon>
        <taxon>Mycobacteriales</taxon>
        <taxon>Corynebacteriaceae</taxon>
        <taxon>Corynebacterium</taxon>
    </lineage>
</organism>
<dbReference type="RefSeq" id="WP_146323930.1">
    <property type="nucleotide sequence ID" value="NZ_BAABLR010000007.1"/>
</dbReference>
<comment type="caution">
    <text evidence="2">The sequence shown here is derived from an EMBL/GenBank/DDBJ whole genome shotgun (WGS) entry which is preliminary data.</text>
</comment>
<feature type="domain" description="TfoX N-terminal" evidence="1">
    <location>
        <begin position="23"/>
        <end position="107"/>
    </location>
</feature>
<dbReference type="OrthoDB" id="214902at2"/>
<evidence type="ECO:0000313" key="3">
    <source>
        <dbReference type="Proteomes" id="UP000320791"/>
    </source>
</evidence>
<dbReference type="InterPro" id="IPR007076">
    <property type="entry name" value="TfoX_N"/>
</dbReference>
<proteinExistence type="predicted"/>
<protein>
    <submittedName>
        <fullName evidence="2">TfoX/Sxy family protein</fullName>
    </submittedName>
</protein>